<sequence length="559" mass="64829">MDAINTLKEPFPTKVLPLLDFGSADGRKDESLEETFVSTTSVKQFLQDRHSIVIGQIGSGKSALFELLKNRSKKLGVYRNRLIIPIEEAISFQLLRSFIAEEFSGHDKKLIYKLIWKFQILTRICEEIYQLPDFPQNQHEKEIHDYLGQIKSKEFDESVIGKLKGLLKNAALVIKTKISQSPISVEAELKGNIKNESNRSELNLDRIYRCVTGAIEERGVGRPLVIIDRIDTFVAGEDYDTQREFIEALLEVDDDIDASYSLIGRKVFLRADLFARLDYEALGYDKVNDNTLRIEWTDFELIYFVANRILAAFKKQKLITEGDVLLSTDLSEYHLFGFSWFRTNKLIPLKLRKKLFNFSIINQERDASLLERINKALITKVFPRTIVHKDASSNETDIYIFDFLLTHFKDGHGKVTPRNLLTFLKEVAIVVAGYYAENPDQEVHVKNIEGDWEWELFKKRCVYDAYCNSKIVYIQNISKVSNEWTKYFSTFIGKRSNKKTIDFVWVKSIIGLDDEKVVAFIAYLHHIGFLYIIEPHPDPRRRKYRLPIIYMPIPGAQHV</sequence>
<dbReference type="InterPro" id="IPR027417">
    <property type="entry name" value="P-loop_NTPase"/>
</dbReference>
<organism evidence="1 2">
    <name type="scientific">Nitrosomonas communis</name>
    <dbReference type="NCBI Taxonomy" id="44574"/>
    <lineage>
        <taxon>Bacteria</taxon>
        <taxon>Pseudomonadati</taxon>
        <taxon>Pseudomonadota</taxon>
        <taxon>Betaproteobacteria</taxon>
        <taxon>Nitrosomonadales</taxon>
        <taxon>Nitrosomonadaceae</taxon>
        <taxon>Nitrosomonas</taxon>
    </lineage>
</organism>
<dbReference type="NCBIfam" id="NF047389">
    <property type="entry name" value="ATPase_Sll1717"/>
    <property type="match status" value="1"/>
</dbReference>
<name>A0A1H2X2J4_9PROT</name>
<reference evidence="1 2" key="1">
    <citation type="submission" date="2016-10" db="EMBL/GenBank/DDBJ databases">
        <authorList>
            <person name="de Groot N.N."/>
        </authorList>
    </citation>
    <scope>NUCLEOTIDE SEQUENCE [LARGE SCALE GENOMIC DNA]</scope>
    <source>
        <strain evidence="1 2">Nm110</strain>
    </source>
</reference>
<dbReference type="EMBL" id="FNNH01000033">
    <property type="protein sequence ID" value="SDW86489.1"/>
    <property type="molecule type" value="Genomic_DNA"/>
</dbReference>
<dbReference type="InterPro" id="IPR059206">
    <property type="entry name" value="Sll1717-like"/>
</dbReference>
<evidence type="ECO:0000313" key="1">
    <source>
        <dbReference type="EMBL" id="SDW86489.1"/>
    </source>
</evidence>
<protein>
    <submittedName>
        <fullName evidence="1">Uncharacterized protein</fullName>
    </submittedName>
</protein>
<proteinExistence type="predicted"/>
<dbReference type="RefSeq" id="WP_074667504.1">
    <property type="nucleotide sequence ID" value="NZ_FNNH01000033.1"/>
</dbReference>
<dbReference type="SUPFAM" id="SSF52540">
    <property type="entry name" value="P-loop containing nucleoside triphosphate hydrolases"/>
    <property type="match status" value="1"/>
</dbReference>
<evidence type="ECO:0000313" key="2">
    <source>
        <dbReference type="Proteomes" id="UP000183454"/>
    </source>
</evidence>
<dbReference type="Proteomes" id="UP000183454">
    <property type="component" value="Unassembled WGS sequence"/>
</dbReference>
<gene>
    <name evidence="1" type="ORF">SAMN05421882_103327</name>
</gene>
<accession>A0A1H2X2J4</accession>
<dbReference type="AlphaFoldDB" id="A0A1H2X2J4"/>